<feature type="compositionally biased region" description="Polar residues" evidence="1">
    <location>
        <begin position="14"/>
        <end position="23"/>
    </location>
</feature>
<comment type="caution">
    <text evidence="2">The sequence shown here is derived from an EMBL/GenBank/DDBJ whole genome shotgun (WGS) entry which is preliminary data.</text>
</comment>
<proteinExistence type="predicted"/>
<keyword evidence="3" id="KW-1185">Reference proteome</keyword>
<dbReference type="EMBL" id="JBCGBO010000025">
    <property type="protein sequence ID" value="KAK9175166.1"/>
    <property type="molecule type" value="Genomic_DNA"/>
</dbReference>
<feature type="region of interest" description="Disordered" evidence="1">
    <location>
        <begin position="1"/>
        <end position="53"/>
    </location>
</feature>
<name>A0AAP0LHG7_9ROSI</name>
<evidence type="ECO:0000313" key="3">
    <source>
        <dbReference type="Proteomes" id="UP001428341"/>
    </source>
</evidence>
<organism evidence="2 3">
    <name type="scientific">Citrus x changshan-huyou</name>
    <dbReference type="NCBI Taxonomy" id="2935761"/>
    <lineage>
        <taxon>Eukaryota</taxon>
        <taxon>Viridiplantae</taxon>
        <taxon>Streptophyta</taxon>
        <taxon>Embryophyta</taxon>
        <taxon>Tracheophyta</taxon>
        <taxon>Spermatophyta</taxon>
        <taxon>Magnoliopsida</taxon>
        <taxon>eudicotyledons</taxon>
        <taxon>Gunneridae</taxon>
        <taxon>Pentapetalae</taxon>
        <taxon>rosids</taxon>
        <taxon>malvids</taxon>
        <taxon>Sapindales</taxon>
        <taxon>Rutaceae</taxon>
        <taxon>Aurantioideae</taxon>
        <taxon>Citrus</taxon>
    </lineage>
</organism>
<evidence type="ECO:0000313" key="2">
    <source>
        <dbReference type="EMBL" id="KAK9175166.1"/>
    </source>
</evidence>
<protein>
    <submittedName>
        <fullName evidence="2">Uncharacterized protein</fullName>
    </submittedName>
</protein>
<gene>
    <name evidence="2" type="ORF">WN944_027172</name>
</gene>
<dbReference type="AlphaFoldDB" id="A0AAP0LHG7"/>
<accession>A0AAP0LHG7</accession>
<evidence type="ECO:0000256" key="1">
    <source>
        <dbReference type="SAM" id="MobiDB-lite"/>
    </source>
</evidence>
<sequence>MDVHSGFSLCRGNSPANKGTHISPQVEDFHSLEKPSGSAEAASADIETEQSNLASIKVPEDLNLVRL</sequence>
<reference evidence="2 3" key="1">
    <citation type="submission" date="2024-05" db="EMBL/GenBank/DDBJ databases">
        <title>Haplotype-resolved chromosome-level genome assembly of Huyou (Citrus changshanensis).</title>
        <authorList>
            <person name="Miao C."/>
            <person name="Chen W."/>
            <person name="Wu Y."/>
            <person name="Wang L."/>
            <person name="Zhao S."/>
            <person name="Grierson D."/>
            <person name="Xu C."/>
            <person name="Chen K."/>
        </authorList>
    </citation>
    <scope>NUCLEOTIDE SEQUENCE [LARGE SCALE GENOMIC DNA]</scope>
    <source>
        <strain evidence="2">01-14</strain>
        <tissue evidence="2">Leaf</tissue>
    </source>
</reference>
<dbReference type="Proteomes" id="UP001428341">
    <property type="component" value="Unassembled WGS sequence"/>
</dbReference>